<feature type="compositionally biased region" description="Low complexity" evidence="1">
    <location>
        <begin position="1117"/>
        <end position="1145"/>
    </location>
</feature>
<sequence length="1573" mass="166541">MERNREGRRATTTTCGGIASVTRRPRIKETSDDEDRADETVDTRVWERSKKERLASFHTSSPLNYRNKRKRHEPHVGSVRFNAAAEDADESVEETEVQASEDDDEPPPPPLLKKPGKVRSQAKEDEIVVAVPRKARSSMSASSRYSSVPRRQPDLHPPDVSRQKTVSASQIPSNGSSSPSRLQKQGRKLKPSGPKVRPVKVPKTGEPSTLSDQEAEVAEALFDLARSIPSYTGLLESKVEVKVEAEARTCSPPAVPSHAMCLTSPGSTANGYLSTHPKDVVITAAEALKKKRPRVVNKSEDVRVSAQARLGGSCSVAVSLSASPSMPNHSCMGETEPDSLSEKINTDIVRIPPDAVNVRVREDTSYPTDNDDRKSETVDHESMEQGEHKVAKHELPTEVVETGEVPCQSIQGGEDVHELLQGKKDEPSETGLPYMPAEPLCEDAKMSRLNIDLMASPVKHYQPEEDALGSTIDKQNVGDNSSILLETQSLEAQQQDQAKNIVSEQAINTGNDARDMSSPRKCPEGEEQEGSKDGKMSSPMVWKDEDREKVTSPKTSSRSQEEVSDNVTTAPFVSSTLTPVPSSSASLQLAGWMGGLPQLGYYGPGASPWPGGASLSNSGLEMKASHSTVQLPHGPRISQPLPRMKRCATHVFVAHFIYRDQQVSRHIWSAAFCRATPYNLNIPPVNILDSDKLSGHYLDAARKASAQQAGSSYGFTISQGGGQGGVTGSVGTCGVSSVSAPPNRTNNVGVSVDAGSSVTASSNVMAAHAQYIQAMNGFAASFPFPFNGPPGQAAHVFNSHFFPPHLIPPLPHLQPLPQHSSNMLPLQKQQQGLPPANTSQVVAPLHQQQLQLQLAPQSPSRSQQQHNQMGSSQQFGMHSDKDSATVAESASTAESRLTAMQRSMSAQQPSPNLPNLNISAPSLMIGTNIPGMSLQDQDGSSLANIKQCVKGQQQIQVQSSGLTSSMQPQLTPGSGTGLHFHPYASQGYSPVSKAPIHTGPSGIMSVSSMMGTPGLGVLPVSVDNIKAPAQQQPVYGGQQFQRSMTKAAVAASEDTYAGKARDYSEDKKIPMKSSGGVTSLPRVDIEVSSPSLQGSPTNGGSACNSRMSGAIGRTSASVTSSDVRNSRTSSSSGPGQPPLLQNQPQKQAVSRTKSAAVGTSGVPSPGHSVPPYERVLPGNHGKFSGTGLPYSGQIPANQGSKAGHTSVAKVGQRLSPSPAQQISNPVITKTNAQQTRTNQPAVPSTPRMIPSITAPALSAGMLPSVTPMSSSNSLSASKSSTVAANKSPSNGKGSVSATKGGLPSKKPSVSNPAISSCVSSGPNTAVRGPAQPKSTALGAHVPQFTQQQTISTQQQRLATKNQVYPQLQLQQGQFKQPFPTQPPYRPQLFLNQHQQQFMQPQNTSHQQQVSQHPQLSISHHYQSNPQSSSSQQSQTSQHLSQIPQQLQSAATQTTTGTNGLSLNSSPNLILGTNISGNLSGSASSDGGGSRMNPVKVAYTAGPLSAGIPEIQPSHSTVSGQASSPHSGSSPYLHLTSIKPNEQKISGDPGSCEDVSTTARLSSQAPAVSNPNPS</sequence>
<dbReference type="GO" id="GO:0005634">
    <property type="term" value="C:nucleus"/>
    <property type="evidence" value="ECO:0007669"/>
    <property type="project" value="TreeGrafter"/>
</dbReference>
<feature type="compositionally biased region" description="Low complexity" evidence="1">
    <location>
        <begin position="1518"/>
        <end position="1530"/>
    </location>
</feature>
<feature type="region of interest" description="Disordered" evidence="1">
    <location>
        <begin position="1263"/>
        <end position="1336"/>
    </location>
</feature>
<feature type="compositionally biased region" description="Polar residues" evidence="1">
    <location>
        <begin position="1088"/>
        <end position="1107"/>
    </location>
</feature>
<evidence type="ECO:0008006" key="4">
    <source>
        <dbReference type="Google" id="ProtNLM"/>
    </source>
</evidence>
<evidence type="ECO:0000313" key="3">
    <source>
        <dbReference type="Proteomes" id="UP000825935"/>
    </source>
</evidence>
<dbReference type="PANTHER" id="PTHR34798">
    <property type="entry name" value="PROTEIN TIME FOR COFFEE"/>
    <property type="match status" value="1"/>
</dbReference>
<feature type="compositionally biased region" description="Basic and acidic residues" evidence="1">
    <location>
        <begin position="1059"/>
        <end position="1069"/>
    </location>
</feature>
<feature type="region of interest" description="Disordered" evidence="1">
    <location>
        <begin position="361"/>
        <end position="392"/>
    </location>
</feature>
<feature type="compositionally biased region" description="Basic and acidic residues" evidence="1">
    <location>
        <begin position="512"/>
        <end position="535"/>
    </location>
</feature>
<keyword evidence="3" id="KW-1185">Reference proteome</keyword>
<feature type="compositionally biased region" description="Basic and acidic residues" evidence="1">
    <location>
        <begin position="151"/>
        <end position="162"/>
    </location>
</feature>
<organism evidence="2 3">
    <name type="scientific">Ceratopteris richardii</name>
    <name type="common">Triangle waterfern</name>
    <dbReference type="NCBI Taxonomy" id="49495"/>
    <lineage>
        <taxon>Eukaryota</taxon>
        <taxon>Viridiplantae</taxon>
        <taxon>Streptophyta</taxon>
        <taxon>Embryophyta</taxon>
        <taxon>Tracheophyta</taxon>
        <taxon>Polypodiopsida</taxon>
        <taxon>Polypodiidae</taxon>
        <taxon>Polypodiales</taxon>
        <taxon>Pteridineae</taxon>
        <taxon>Pteridaceae</taxon>
        <taxon>Parkerioideae</taxon>
        <taxon>Ceratopteris</taxon>
    </lineage>
</organism>
<name>A0A8T2S220_CERRI</name>
<feature type="region of interest" description="Disordered" evidence="1">
    <location>
        <begin position="1"/>
        <end position="213"/>
    </location>
</feature>
<feature type="compositionally biased region" description="Polar residues" evidence="1">
    <location>
        <begin position="898"/>
        <end position="914"/>
    </location>
</feature>
<protein>
    <recommendedName>
        <fullName evidence="4">Protein TIME FOR COFFEE</fullName>
    </recommendedName>
</protein>
<dbReference type="PANTHER" id="PTHR34798:SF2">
    <property type="entry name" value="PROTEIN TIME FOR COFFEE"/>
    <property type="match status" value="1"/>
</dbReference>
<proteinExistence type="predicted"/>
<feature type="compositionally biased region" description="Low complexity" evidence="1">
    <location>
        <begin position="137"/>
        <end position="150"/>
    </location>
</feature>
<feature type="compositionally biased region" description="Low complexity" evidence="1">
    <location>
        <begin position="884"/>
        <end position="895"/>
    </location>
</feature>
<dbReference type="Proteomes" id="UP000825935">
    <property type="component" value="Chromosome 23"/>
</dbReference>
<feature type="region of interest" description="Disordered" evidence="1">
    <location>
        <begin position="848"/>
        <end position="914"/>
    </location>
</feature>
<feature type="compositionally biased region" description="Acidic residues" evidence="1">
    <location>
        <begin position="86"/>
        <end position="106"/>
    </location>
</feature>
<feature type="compositionally biased region" description="Polar residues" evidence="1">
    <location>
        <begin position="1307"/>
        <end position="1323"/>
    </location>
</feature>
<feature type="compositionally biased region" description="Low complexity" evidence="1">
    <location>
        <begin position="1418"/>
        <end position="1465"/>
    </location>
</feature>
<dbReference type="GO" id="GO:0042752">
    <property type="term" value="P:regulation of circadian rhythm"/>
    <property type="evidence" value="ECO:0007669"/>
    <property type="project" value="InterPro"/>
</dbReference>
<feature type="region of interest" description="Disordered" evidence="1">
    <location>
        <begin position="1396"/>
        <end position="1465"/>
    </location>
</feature>
<reference evidence="2 3" key="1">
    <citation type="submission" date="2021-08" db="EMBL/GenBank/DDBJ databases">
        <title>WGS assembly of Ceratopteris richardii.</title>
        <authorList>
            <person name="Marchant D.B."/>
            <person name="Chen G."/>
            <person name="Jenkins J."/>
            <person name="Shu S."/>
            <person name="Leebens-Mack J."/>
            <person name="Grimwood J."/>
            <person name="Schmutz J."/>
            <person name="Soltis P."/>
            <person name="Soltis D."/>
            <person name="Chen Z.-H."/>
        </authorList>
    </citation>
    <scope>NUCLEOTIDE SEQUENCE [LARGE SCALE GENOMIC DNA]</scope>
    <source>
        <strain evidence="2">Whitten #5841</strain>
        <tissue evidence="2">Leaf</tissue>
    </source>
</reference>
<dbReference type="OMA" id="TEQMITH"/>
<comment type="caution">
    <text evidence="2">The sequence shown here is derived from an EMBL/GenBank/DDBJ whole genome shotgun (WGS) entry which is preliminary data.</text>
</comment>
<feature type="region of interest" description="Disordered" evidence="1">
    <location>
        <begin position="504"/>
        <end position="567"/>
    </location>
</feature>
<feature type="compositionally biased region" description="Polar residues" evidence="1">
    <location>
        <begin position="1281"/>
        <end position="1297"/>
    </location>
</feature>
<gene>
    <name evidence="2" type="ORF">KP509_23G047200</name>
</gene>
<feature type="region of interest" description="Disordered" evidence="1">
    <location>
        <begin position="1053"/>
        <end position="1250"/>
    </location>
</feature>
<dbReference type="InterPro" id="IPR039317">
    <property type="entry name" value="TIC"/>
</dbReference>
<feature type="compositionally biased region" description="Low complexity" evidence="1">
    <location>
        <begin position="167"/>
        <end position="180"/>
    </location>
</feature>
<feature type="region of interest" description="Disordered" evidence="1">
    <location>
        <begin position="1505"/>
        <end position="1573"/>
    </location>
</feature>
<dbReference type="OrthoDB" id="1930924at2759"/>
<evidence type="ECO:0000313" key="2">
    <source>
        <dbReference type="EMBL" id="KAH7301875.1"/>
    </source>
</evidence>
<feature type="compositionally biased region" description="Polar residues" evidence="1">
    <location>
        <begin position="1553"/>
        <end position="1573"/>
    </location>
</feature>
<dbReference type="EMBL" id="CM035428">
    <property type="protein sequence ID" value="KAH7301875.1"/>
    <property type="molecule type" value="Genomic_DNA"/>
</dbReference>
<feature type="compositionally biased region" description="Basic and acidic residues" evidence="1">
    <location>
        <begin position="542"/>
        <end position="551"/>
    </location>
</feature>
<accession>A0A8T2S220</accession>
<evidence type="ECO:0000256" key="1">
    <source>
        <dbReference type="SAM" id="MobiDB-lite"/>
    </source>
</evidence>
<feature type="compositionally biased region" description="Polar residues" evidence="1">
    <location>
        <begin position="1403"/>
        <end position="1417"/>
    </location>
</feature>
<feature type="compositionally biased region" description="Polar residues" evidence="1">
    <location>
        <begin position="1214"/>
        <end position="1242"/>
    </location>
</feature>
<feature type="compositionally biased region" description="Low complexity" evidence="1">
    <location>
        <begin position="1269"/>
        <end position="1280"/>
    </location>
</feature>
<feature type="compositionally biased region" description="Basic and acidic residues" evidence="1">
    <location>
        <begin position="38"/>
        <end position="55"/>
    </location>
</feature>
<feature type="compositionally biased region" description="Low complexity" evidence="1">
    <location>
        <begin position="1157"/>
        <end position="1171"/>
    </location>
</feature>
<feature type="compositionally biased region" description="Low complexity" evidence="1">
    <location>
        <begin position="848"/>
        <end position="874"/>
    </location>
</feature>